<feature type="compositionally biased region" description="Polar residues" evidence="1">
    <location>
        <begin position="591"/>
        <end position="610"/>
    </location>
</feature>
<dbReference type="InterPro" id="IPR044824">
    <property type="entry name" value="MAIN-like"/>
</dbReference>
<dbReference type="InterPro" id="IPR019557">
    <property type="entry name" value="AminoTfrase-like_pln_mobile"/>
</dbReference>
<proteinExistence type="predicted"/>
<reference evidence="3" key="1">
    <citation type="submission" date="2018-02" db="EMBL/GenBank/DDBJ databases">
        <authorList>
            <person name="Cohen D.B."/>
            <person name="Kent A.D."/>
        </authorList>
    </citation>
    <scope>NUCLEOTIDE SEQUENCE</scope>
</reference>
<protein>
    <recommendedName>
        <fullName evidence="2">Aminotransferase-like plant mobile domain-containing protein</fullName>
    </recommendedName>
</protein>
<evidence type="ECO:0000259" key="2">
    <source>
        <dbReference type="Pfam" id="PF10536"/>
    </source>
</evidence>
<dbReference type="EMBL" id="OIVN01002001">
    <property type="protein sequence ID" value="SPC99654.1"/>
    <property type="molecule type" value="Genomic_DNA"/>
</dbReference>
<gene>
    <name evidence="3" type="ORF">FSB_LOCUS27536</name>
</gene>
<organism evidence="3">
    <name type="scientific">Fagus sylvatica</name>
    <name type="common">Beechnut</name>
    <dbReference type="NCBI Taxonomy" id="28930"/>
    <lineage>
        <taxon>Eukaryota</taxon>
        <taxon>Viridiplantae</taxon>
        <taxon>Streptophyta</taxon>
        <taxon>Embryophyta</taxon>
        <taxon>Tracheophyta</taxon>
        <taxon>Spermatophyta</taxon>
        <taxon>Magnoliopsida</taxon>
        <taxon>eudicotyledons</taxon>
        <taxon>Gunneridae</taxon>
        <taxon>Pentapetalae</taxon>
        <taxon>rosids</taxon>
        <taxon>fabids</taxon>
        <taxon>Fagales</taxon>
        <taxon>Fagaceae</taxon>
        <taxon>Fagus</taxon>
    </lineage>
</organism>
<sequence length="917" mass="100387">MLRMSKDHRNARLRCSLPLSGISLGSHGSFLSLFNSCFVFPITSLSQLMLSVDALLEVSTMTAGESFVFPLVDPWYEISPLFPCKSFDFSLPPEDWDWTVTAPEVAVDQAWVPCLDEIYNLLIQKEDIRPIPISFEFPYAASKDWSHWVDLEILDSEFWDSLRKAGIHWSILISQSCGMFRDTEPLREVLRRWCPATHTFFFAWGELTLTLEDIENHWILPILGKFSPSNIKLSAKKEEIAVALRGYSSTRITGWPALFLHHGEVSVRCAAFIVYWLSKCIFGNSPYYTVNTLYIPLAVKISTGCCFPLAPMFLGHLWLHGVKFDDLPQRFLERFPDFQSNLPLVYRWVGLKTHDHDFVASLDFEENVLLRPYGDDYPGFACVSILSRFNQPTPLIYDLKAGDHRSLAYLSTVNLGDRSSKTPLSTHYKPQISNPCLSLPSQSAIAYGNSKKLWFAEWDEIRDGWIAYTTHLSESLKESVNIVEERLIMPSKRGKGNKRDAPMDPTMEKGSKKPAHSPKKTPPKKTKARKKSKFATPVPEPGKESATIPTETAIESTAAPFKAKGVATSSSRRKSGKKSVSLRPSKGQRKAGTSSSSLDEEQPSTASTRSPPKKKMSIVTPSPSGAATRTKGKSGFKATHKPSRSGDAVVVVEDFDTIADDVPTSSSGGSDPLTVAADQGEDLGKIFANSFEADVGSAEGSHSVSSDSFFDFTLGSMHEKQIMYVGSAADADDVLGASELNIESADLARHDLAIIAHAGHSFENGLDENDVVDSDAVPLSFSVLQKILTSGVTGSGASIAYVIEGISLFEATPRLSVIPAGGFIIPASRITSDAPSVAGFPVAGEIFMPEEVRTQGFVESESATDFGVTPEINSNIDSAVDHGVQAESTSASAAATPACSEHLDNIGEFEFSTSFFW</sequence>
<dbReference type="PANTHER" id="PTHR46033">
    <property type="entry name" value="PROTEIN MAIN-LIKE 2"/>
    <property type="match status" value="1"/>
</dbReference>
<feature type="compositionally biased region" description="Basic and acidic residues" evidence="1">
    <location>
        <begin position="497"/>
        <end position="511"/>
    </location>
</feature>
<feature type="domain" description="Aminotransferase-like plant mobile" evidence="2">
    <location>
        <begin position="173"/>
        <end position="318"/>
    </location>
</feature>
<feature type="compositionally biased region" description="Basic residues" evidence="1">
    <location>
        <begin position="630"/>
        <end position="643"/>
    </location>
</feature>
<feature type="compositionally biased region" description="Basic residues" evidence="1">
    <location>
        <begin position="512"/>
        <end position="533"/>
    </location>
</feature>
<feature type="region of interest" description="Disordered" evidence="1">
    <location>
        <begin position="487"/>
        <end position="645"/>
    </location>
</feature>
<evidence type="ECO:0000256" key="1">
    <source>
        <dbReference type="SAM" id="MobiDB-lite"/>
    </source>
</evidence>
<dbReference type="AlphaFoldDB" id="A0A2N9GKB0"/>
<evidence type="ECO:0000313" key="3">
    <source>
        <dbReference type="EMBL" id="SPC99654.1"/>
    </source>
</evidence>
<name>A0A2N9GKB0_FAGSY</name>
<dbReference type="PANTHER" id="PTHR46033:SF16">
    <property type="entry name" value="AMINOTRANSFERASE-LIKE PLANT MOBILE DOMAIN-CONTAINING PROTEIN"/>
    <property type="match status" value="1"/>
</dbReference>
<accession>A0A2N9GKB0</accession>
<dbReference type="GO" id="GO:0010073">
    <property type="term" value="P:meristem maintenance"/>
    <property type="evidence" value="ECO:0007669"/>
    <property type="project" value="InterPro"/>
</dbReference>
<dbReference type="Pfam" id="PF10536">
    <property type="entry name" value="PMD"/>
    <property type="match status" value="1"/>
</dbReference>